<dbReference type="Pfam" id="PF07714">
    <property type="entry name" value="PK_Tyr_Ser-Thr"/>
    <property type="match status" value="1"/>
</dbReference>
<proteinExistence type="predicted"/>
<dbReference type="EMBL" id="JAUEPR010000001">
    <property type="protein sequence ID" value="KAK0491271.1"/>
    <property type="molecule type" value="Genomic_DNA"/>
</dbReference>
<gene>
    <name evidence="2" type="ORF">IW261DRAFT_1436717</name>
</gene>
<evidence type="ECO:0000313" key="3">
    <source>
        <dbReference type="Proteomes" id="UP001175227"/>
    </source>
</evidence>
<keyword evidence="3" id="KW-1185">Reference proteome</keyword>
<evidence type="ECO:0000259" key="1">
    <source>
        <dbReference type="PROSITE" id="PS50011"/>
    </source>
</evidence>
<dbReference type="PANTHER" id="PTHR44329">
    <property type="entry name" value="SERINE/THREONINE-PROTEIN KINASE TNNI3K-RELATED"/>
    <property type="match status" value="1"/>
</dbReference>
<reference evidence="2" key="1">
    <citation type="submission" date="2023-06" db="EMBL/GenBank/DDBJ databases">
        <authorList>
            <consortium name="Lawrence Berkeley National Laboratory"/>
            <person name="Ahrendt S."/>
            <person name="Sahu N."/>
            <person name="Indic B."/>
            <person name="Wong-Bajracharya J."/>
            <person name="Merenyi Z."/>
            <person name="Ke H.-M."/>
            <person name="Monk M."/>
            <person name="Kocsube S."/>
            <person name="Drula E."/>
            <person name="Lipzen A."/>
            <person name="Balint B."/>
            <person name="Henrissat B."/>
            <person name="Andreopoulos B."/>
            <person name="Martin F.M."/>
            <person name="Harder C.B."/>
            <person name="Rigling D."/>
            <person name="Ford K.L."/>
            <person name="Foster G.D."/>
            <person name="Pangilinan J."/>
            <person name="Papanicolaou A."/>
            <person name="Barry K."/>
            <person name="LaButti K."/>
            <person name="Viragh M."/>
            <person name="Koriabine M."/>
            <person name="Yan M."/>
            <person name="Riley R."/>
            <person name="Champramary S."/>
            <person name="Plett K.L."/>
            <person name="Tsai I.J."/>
            <person name="Slot J."/>
            <person name="Sipos G."/>
            <person name="Plett J."/>
            <person name="Nagy L.G."/>
            <person name="Grigoriev I.V."/>
        </authorList>
    </citation>
    <scope>NUCLEOTIDE SEQUENCE</scope>
    <source>
        <strain evidence="2">ICMP 16352</strain>
    </source>
</reference>
<dbReference type="InterPro" id="IPR001245">
    <property type="entry name" value="Ser-Thr/Tyr_kinase_cat_dom"/>
</dbReference>
<protein>
    <recommendedName>
        <fullName evidence="1">Protein kinase domain-containing protein</fullName>
    </recommendedName>
</protein>
<dbReference type="InterPro" id="IPR000719">
    <property type="entry name" value="Prot_kinase_dom"/>
</dbReference>
<accession>A0AA39PWX6</accession>
<feature type="domain" description="Protein kinase" evidence="1">
    <location>
        <begin position="197"/>
        <end position="307"/>
    </location>
</feature>
<dbReference type="GO" id="GO:0005524">
    <property type="term" value="F:ATP binding"/>
    <property type="evidence" value="ECO:0007669"/>
    <property type="project" value="InterPro"/>
</dbReference>
<sequence length="307" mass="35453">MIHYETQLFFDNSGFISLMLKIPVFPSMMHMHDSSSEVLMDSTHRLQPIKRWPDLHSVFSQHSRVLQQPDHNEATNNTRHSIESVTVEHKEFFFSKRTPNRPDEAGDHHWLQINFDDEEISVRTQIQNFIRNGHRPWTSVTLIPPLVETMVMDVLQQELDDVTCSDGYRTSCMKCLQALNKARNIVPSSFSSREVTREGTNPIGGGGFSDIWLGRLHDTRVCLKVLRIFVSGETQERIFKDFCREALVWRQLRHPNILPFLGVSEELFAPSYCLISPWMANGNIIHYLEAHPGHDRLLSARQPFCGS</sequence>
<dbReference type="PROSITE" id="PS50011">
    <property type="entry name" value="PROTEIN_KINASE_DOM"/>
    <property type="match status" value="1"/>
</dbReference>
<dbReference type="Proteomes" id="UP001175227">
    <property type="component" value="Unassembled WGS sequence"/>
</dbReference>
<organism evidence="2 3">
    <name type="scientific">Armillaria novae-zelandiae</name>
    <dbReference type="NCBI Taxonomy" id="153914"/>
    <lineage>
        <taxon>Eukaryota</taxon>
        <taxon>Fungi</taxon>
        <taxon>Dikarya</taxon>
        <taxon>Basidiomycota</taxon>
        <taxon>Agaricomycotina</taxon>
        <taxon>Agaricomycetes</taxon>
        <taxon>Agaricomycetidae</taxon>
        <taxon>Agaricales</taxon>
        <taxon>Marasmiineae</taxon>
        <taxon>Physalacriaceae</taxon>
        <taxon>Armillaria</taxon>
    </lineage>
</organism>
<evidence type="ECO:0000313" key="2">
    <source>
        <dbReference type="EMBL" id="KAK0491271.1"/>
    </source>
</evidence>
<dbReference type="InterPro" id="IPR011009">
    <property type="entry name" value="Kinase-like_dom_sf"/>
</dbReference>
<dbReference type="InterPro" id="IPR051681">
    <property type="entry name" value="Ser/Thr_Kinases-Pseudokinases"/>
</dbReference>
<comment type="caution">
    <text evidence="2">The sequence shown here is derived from an EMBL/GenBank/DDBJ whole genome shotgun (WGS) entry which is preliminary data.</text>
</comment>
<dbReference type="SUPFAM" id="SSF56112">
    <property type="entry name" value="Protein kinase-like (PK-like)"/>
    <property type="match status" value="1"/>
</dbReference>
<dbReference type="Gene3D" id="1.10.510.10">
    <property type="entry name" value="Transferase(Phosphotransferase) domain 1"/>
    <property type="match status" value="1"/>
</dbReference>
<name>A0AA39PWX6_9AGAR</name>
<dbReference type="AlphaFoldDB" id="A0AA39PWX6"/>
<dbReference type="GO" id="GO:0004674">
    <property type="term" value="F:protein serine/threonine kinase activity"/>
    <property type="evidence" value="ECO:0007669"/>
    <property type="project" value="TreeGrafter"/>
</dbReference>